<feature type="chain" id="PRO_5011768052" evidence="1">
    <location>
        <begin position="28"/>
        <end position="166"/>
    </location>
</feature>
<dbReference type="InterPro" id="IPR011051">
    <property type="entry name" value="RmlC_Cupin_sf"/>
</dbReference>
<reference evidence="4" key="1">
    <citation type="submission" date="2016-10" db="EMBL/GenBank/DDBJ databases">
        <authorList>
            <person name="Varghese N."/>
            <person name="Submissions S."/>
        </authorList>
    </citation>
    <scope>NUCLEOTIDE SEQUENCE [LARGE SCALE GENOMIC DNA]</scope>
    <source>
        <strain evidence="4">XJ109</strain>
    </source>
</reference>
<dbReference type="PANTHER" id="PTHR43698:SF1">
    <property type="entry name" value="BLL4564 PROTEIN"/>
    <property type="match status" value="1"/>
</dbReference>
<gene>
    <name evidence="3" type="ORF">SAMN05421738_11734</name>
</gene>
<sequence length="166" mass="18649">MKIKKEFRLITYLFAAFLLFSFSNIQAQKIDAKMKPFESVEPKGTQAANTNFTGTVFVNMIVKPEDGLHSNIGKVTFEPKARTNWHSHPTGQTLIVTEGIGYYQEKGKPIQLIQKGDVVKIPPNVVHWHGASHHSSMTHIAIVSLGEKESAIWLQPVTDEEYNAFI</sequence>
<evidence type="ECO:0000259" key="2">
    <source>
        <dbReference type="Pfam" id="PF07883"/>
    </source>
</evidence>
<dbReference type="InterPro" id="IPR013096">
    <property type="entry name" value="Cupin_2"/>
</dbReference>
<dbReference type="SUPFAM" id="SSF51182">
    <property type="entry name" value="RmlC-like cupins"/>
    <property type="match status" value="1"/>
</dbReference>
<proteinExistence type="predicted"/>
<dbReference type="AlphaFoldDB" id="A0A1I5AK94"/>
<dbReference type="RefSeq" id="WP_260562328.1">
    <property type="nucleotide sequence ID" value="NZ_UYIY01000006.1"/>
</dbReference>
<dbReference type="InterPro" id="IPR014710">
    <property type="entry name" value="RmlC-like_jellyroll"/>
</dbReference>
<keyword evidence="1" id="KW-0732">Signal</keyword>
<evidence type="ECO:0000256" key="1">
    <source>
        <dbReference type="SAM" id="SignalP"/>
    </source>
</evidence>
<dbReference type="STRING" id="684065.SAMN05421738_11734"/>
<dbReference type="Proteomes" id="UP000199149">
    <property type="component" value="Unassembled WGS sequence"/>
</dbReference>
<organism evidence="3 4">
    <name type="scientific">Algoriella xinjiangensis</name>
    <dbReference type="NCBI Taxonomy" id="684065"/>
    <lineage>
        <taxon>Bacteria</taxon>
        <taxon>Pseudomonadati</taxon>
        <taxon>Bacteroidota</taxon>
        <taxon>Flavobacteriia</taxon>
        <taxon>Flavobacteriales</taxon>
        <taxon>Weeksellaceae</taxon>
        <taxon>Algoriella</taxon>
    </lineage>
</organism>
<evidence type="ECO:0000313" key="3">
    <source>
        <dbReference type="EMBL" id="SFN62894.1"/>
    </source>
</evidence>
<dbReference type="EMBL" id="FOUZ01000017">
    <property type="protein sequence ID" value="SFN62894.1"/>
    <property type="molecule type" value="Genomic_DNA"/>
</dbReference>
<dbReference type="CDD" id="cd02233">
    <property type="entry name" value="cupin_HNL-like"/>
    <property type="match status" value="1"/>
</dbReference>
<name>A0A1I5AK94_9FLAO</name>
<evidence type="ECO:0000313" key="4">
    <source>
        <dbReference type="Proteomes" id="UP000199149"/>
    </source>
</evidence>
<dbReference type="PANTHER" id="PTHR43698">
    <property type="entry name" value="RIBD C-TERMINAL DOMAIN CONTAINING PROTEIN"/>
    <property type="match status" value="1"/>
</dbReference>
<feature type="domain" description="Cupin type-2" evidence="2">
    <location>
        <begin position="75"/>
        <end position="137"/>
    </location>
</feature>
<protein>
    <submittedName>
        <fullName evidence="3">Cupin domain protein</fullName>
    </submittedName>
</protein>
<keyword evidence="4" id="KW-1185">Reference proteome</keyword>
<dbReference type="Gene3D" id="2.60.120.10">
    <property type="entry name" value="Jelly Rolls"/>
    <property type="match status" value="1"/>
</dbReference>
<dbReference type="InterPro" id="IPR047263">
    <property type="entry name" value="HNL-like_cupin"/>
</dbReference>
<accession>A0A1I5AK94</accession>
<dbReference type="Pfam" id="PF07883">
    <property type="entry name" value="Cupin_2"/>
    <property type="match status" value="1"/>
</dbReference>
<feature type="signal peptide" evidence="1">
    <location>
        <begin position="1"/>
        <end position="27"/>
    </location>
</feature>